<dbReference type="EMBL" id="BAFB01000185">
    <property type="protein sequence ID" value="GAB35858.1"/>
    <property type="molecule type" value="Genomic_DNA"/>
</dbReference>
<keyword evidence="2" id="KW-0812">Transmembrane</keyword>
<evidence type="ECO:0000256" key="2">
    <source>
        <dbReference type="SAM" id="Phobius"/>
    </source>
</evidence>
<evidence type="ECO:0000313" key="3">
    <source>
        <dbReference type="EMBL" id="GAB35858.1"/>
    </source>
</evidence>
<organism evidence="3 4">
    <name type="scientific">Gordonia otitidis (strain DSM 44809 / CCUG 52243 / JCM 12355 / NBRC 100426 / IFM 10032)</name>
    <dbReference type="NCBI Taxonomy" id="1108044"/>
    <lineage>
        <taxon>Bacteria</taxon>
        <taxon>Bacillati</taxon>
        <taxon>Actinomycetota</taxon>
        <taxon>Actinomycetes</taxon>
        <taxon>Mycobacteriales</taxon>
        <taxon>Gordoniaceae</taxon>
        <taxon>Gordonia</taxon>
    </lineage>
</organism>
<keyword evidence="4" id="KW-1185">Reference proteome</keyword>
<gene>
    <name evidence="3" type="ORF">GOOTI_185_00110</name>
</gene>
<evidence type="ECO:0000256" key="1">
    <source>
        <dbReference type="SAM" id="MobiDB-lite"/>
    </source>
</evidence>
<dbReference type="Proteomes" id="UP000005038">
    <property type="component" value="Unassembled WGS sequence"/>
</dbReference>
<dbReference type="AlphaFoldDB" id="H5TQV0"/>
<keyword evidence="2" id="KW-1133">Transmembrane helix</keyword>
<feature type="compositionally biased region" description="Pro residues" evidence="1">
    <location>
        <begin position="1"/>
        <end position="11"/>
    </location>
</feature>
<name>H5TQV0_GORO1</name>
<feature type="transmembrane region" description="Helical" evidence="2">
    <location>
        <begin position="83"/>
        <end position="105"/>
    </location>
</feature>
<sequence>MTSPPPPPDPSFRPSRGAFEMPPTPAPGDYAATPAIDGPILVSIGDIACTHAQVFTPVGSAPVRGSRWSFVDLSRTTREIPQWAIIVAVITAVLFCGLGLLFLLVKEDRTIGLVQVSVAAGNLTYTTAIPVASAAAIGDLMARVEYAQSLAYQA</sequence>
<dbReference type="OrthoDB" id="5111891at2"/>
<reference evidence="3" key="1">
    <citation type="submission" date="2012-02" db="EMBL/GenBank/DDBJ databases">
        <title>Whole genome shotgun sequence of Gordonia otitidis NBRC 100426.</title>
        <authorList>
            <person name="Yoshida I."/>
            <person name="Hosoyama A."/>
            <person name="Tsuchikane K."/>
            <person name="Katsumata H."/>
            <person name="Yamazaki S."/>
            <person name="Fujita N."/>
        </authorList>
    </citation>
    <scope>NUCLEOTIDE SEQUENCE [LARGE SCALE GENOMIC DNA]</scope>
    <source>
        <strain evidence="3">NBRC 100426</strain>
    </source>
</reference>
<protein>
    <submittedName>
        <fullName evidence="3">Uncharacterized protein</fullName>
    </submittedName>
</protein>
<feature type="region of interest" description="Disordered" evidence="1">
    <location>
        <begin position="1"/>
        <end position="24"/>
    </location>
</feature>
<proteinExistence type="predicted"/>
<accession>H5TQV0</accession>
<evidence type="ECO:0000313" key="4">
    <source>
        <dbReference type="Proteomes" id="UP000005038"/>
    </source>
</evidence>
<dbReference type="RefSeq" id="WP_007240062.1">
    <property type="nucleotide sequence ID" value="NZ_BAFB01000185.1"/>
</dbReference>
<comment type="caution">
    <text evidence="3">The sequence shown here is derived from an EMBL/GenBank/DDBJ whole genome shotgun (WGS) entry which is preliminary data.</text>
</comment>
<keyword evidence="2" id="KW-0472">Membrane</keyword>